<protein>
    <recommendedName>
        <fullName evidence="3">PadR family transcriptional regulator</fullName>
    </recommendedName>
</protein>
<evidence type="ECO:0000313" key="2">
    <source>
        <dbReference type="Proteomes" id="UP000630887"/>
    </source>
</evidence>
<accession>A0A8J3KJV1</accession>
<gene>
    <name evidence="1" type="ORF">Cco03nite_06530</name>
</gene>
<reference evidence="1 2" key="1">
    <citation type="submission" date="2021-01" db="EMBL/GenBank/DDBJ databases">
        <title>Whole genome shotgun sequence of Catellatospora coxensis NBRC 107359.</title>
        <authorList>
            <person name="Komaki H."/>
            <person name="Tamura T."/>
        </authorList>
    </citation>
    <scope>NUCLEOTIDE SEQUENCE [LARGE SCALE GENOMIC DNA]</scope>
    <source>
        <strain evidence="1 2">NBRC 107359</strain>
    </source>
</reference>
<evidence type="ECO:0000313" key="1">
    <source>
        <dbReference type="EMBL" id="GIG03953.1"/>
    </source>
</evidence>
<organism evidence="1 2">
    <name type="scientific">Catellatospora coxensis</name>
    <dbReference type="NCBI Taxonomy" id="310354"/>
    <lineage>
        <taxon>Bacteria</taxon>
        <taxon>Bacillati</taxon>
        <taxon>Actinomycetota</taxon>
        <taxon>Actinomycetes</taxon>
        <taxon>Micromonosporales</taxon>
        <taxon>Micromonosporaceae</taxon>
        <taxon>Catellatospora</taxon>
    </lineage>
</organism>
<dbReference type="SUPFAM" id="SSF46785">
    <property type="entry name" value="Winged helix' DNA-binding domain"/>
    <property type="match status" value="1"/>
</dbReference>
<keyword evidence="2" id="KW-1185">Reference proteome</keyword>
<dbReference type="AlphaFoldDB" id="A0A8J3KJV1"/>
<dbReference type="RefSeq" id="WP_203688412.1">
    <property type="nucleotide sequence ID" value="NZ_BAAALC010000037.1"/>
</dbReference>
<name>A0A8J3KJV1_9ACTN</name>
<dbReference type="EMBL" id="BONI01000004">
    <property type="protein sequence ID" value="GIG03953.1"/>
    <property type="molecule type" value="Genomic_DNA"/>
</dbReference>
<comment type="caution">
    <text evidence="1">The sequence shown here is derived from an EMBL/GenBank/DDBJ whole genome shotgun (WGS) entry which is preliminary data.</text>
</comment>
<sequence>MAFTLEDILLVLLHQQPSTAFDLQSRHQRIVGSRGAVSLPRVLAAVNRLRRTGDLAEDRSPPVSTRLANRTMLSVTEAGRRRQKARLTTVDANSTPDDLVLQGLLALAADRSDFDEFTYQAQLLLRLRQGQLEALHASQVEAARVAYEREILRALVVWLHQLPAQRADDQARGPGVSR</sequence>
<dbReference type="InterPro" id="IPR036390">
    <property type="entry name" value="WH_DNA-bd_sf"/>
</dbReference>
<proteinExistence type="predicted"/>
<evidence type="ECO:0008006" key="3">
    <source>
        <dbReference type="Google" id="ProtNLM"/>
    </source>
</evidence>
<dbReference type="Proteomes" id="UP000630887">
    <property type="component" value="Unassembled WGS sequence"/>
</dbReference>